<evidence type="ECO:0000256" key="8">
    <source>
        <dbReference type="ARBA" id="ARBA00023136"/>
    </source>
</evidence>
<dbReference type="InParanoid" id="A0A168N239"/>
<keyword evidence="3 9" id="KW-0728">SH3 domain</keyword>
<evidence type="ECO:0000256" key="6">
    <source>
        <dbReference type="ARBA" id="ARBA00022989"/>
    </source>
</evidence>
<keyword evidence="7" id="KW-0346">Stress response</keyword>
<evidence type="ECO:0000256" key="2">
    <source>
        <dbReference type="ARBA" id="ARBA00009739"/>
    </source>
</evidence>
<evidence type="ECO:0000256" key="9">
    <source>
        <dbReference type="PROSITE-ProRule" id="PRU00192"/>
    </source>
</evidence>
<accession>A0A168N239</accession>
<sequence length="287" mass="30476">MVNFTGSNLTSNLFLLVTSALAFAGWVVAFGGSCALAFTGAGWWIVVFELLVVVGVILLVLTGTFLEYRLVVSDDETYRVAVLPTVDILAFLAVSVVYLTGEISGAIALTQSIESFRAPAGALAAGYIILIIIHIAWIFVFGSEPHSYFGKFAQHSHNSVQQHPAASAGAAAAVGAGAAGVAAQSSNNNNNNTAPNETIQDKTAFDEGAPPSQQSPTMTHPSMATSPVLNYSERVEALHDYHANPEDPSELSFDRGDLLEIVDRRGNWWQARKADGSTGIIPSNYFA</sequence>
<comment type="similarity">
    <text evidence="2">Belongs to the SHO1 family.</text>
</comment>
<feature type="transmembrane region" description="Helical" evidence="11">
    <location>
        <begin position="41"/>
        <end position="66"/>
    </location>
</feature>
<dbReference type="CDD" id="cd11855">
    <property type="entry name" value="SH3_Sho1p"/>
    <property type="match status" value="1"/>
</dbReference>
<protein>
    <recommendedName>
        <fullName evidence="12">SH3 domain-containing protein</fullName>
    </recommendedName>
</protein>
<organism evidence="13">
    <name type="scientific">Absidia glauca</name>
    <name type="common">Pin mould</name>
    <dbReference type="NCBI Taxonomy" id="4829"/>
    <lineage>
        <taxon>Eukaryota</taxon>
        <taxon>Fungi</taxon>
        <taxon>Fungi incertae sedis</taxon>
        <taxon>Mucoromycota</taxon>
        <taxon>Mucoromycotina</taxon>
        <taxon>Mucoromycetes</taxon>
        <taxon>Mucorales</taxon>
        <taxon>Cunninghamellaceae</taxon>
        <taxon>Absidia</taxon>
    </lineage>
</organism>
<evidence type="ECO:0000259" key="12">
    <source>
        <dbReference type="PROSITE" id="PS50002"/>
    </source>
</evidence>
<gene>
    <name evidence="13" type="primary">ABSGL_05294.1 scaffold 6884</name>
</gene>
<dbReference type="InterPro" id="IPR035522">
    <property type="entry name" value="Sho1_SH3"/>
</dbReference>
<proteinExistence type="inferred from homology"/>
<evidence type="ECO:0000256" key="7">
    <source>
        <dbReference type="ARBA" id="ARBA00023016"/>
    </source>
</evidence>
<dbReference type="SMART" id="SM00326">
    <property type="entry name" value="SH3"/>
    <property type="match status" value="1"/>
</dbReference>
<dbReference type="OrthoDB" id="5983572at2759"/>
<evidence type="ECO:0000256" key="11">
    <source>
        <dbReference type="SAM" id="Phobius"/>
    </source>
</evidence>
<dbReference type="STRING" id="4829.A0A168N239"/>
<dbReference type="PROSITE" id="PS50002">
    <property type="entry name" value="SH3"/>
    <property type="match status" value="1"/>
</dbReference>
<keyword evidence="8 11" id="KW-0472">Membrane</keyword>
<evidence type="ECO:0000256" key="5">
    <source>
        <dbReference type="ARBA" id="ARBA00022692"/>
    </source>
</evidence>
<dbReference type="Proteomes" id="UP000078561">
    <property type="component" value="Unassembled WGS sequence"/>
</dbReference>
<evidence type="ECO:0000256" key="1">
    <source>
        <dbReference type="ARBA" id="ARBA00004651"/>
    </source>
</evidence>
<dbReference type="InterPro" id="IPR001452">
    <property type="entry name" value="SH3_domain"/>
</dbReference>
<dbReference type="Gene3D" id="2.30.30.40">
    <property type="entry name" value="SH3 Domains"/>
    <property type="match status" value="1"/>
</dbReference>
<dbReference type="AlphaFoldDB" id="A0A168N239"/>
<dbReference type="PRINTS" id="PR00452">
    <property type="entry name" value="SH3DOMAIN"/>
</dbReference>
<keyword evidence="5 11" id="KW-0812">Transmembrane</keyword>
<dbReference type="SUPFAM" id="SSF50044">
    <property type="entry name" value="SH3-domain"/>
    <property type="match status" value="1"/>
</dbReference>
<feature type="region of interest" description="Disordered" evidence="10">
    <location>
        <begin position="203"/>
        <end position="225"/>
    </location>
</feature>
<dbReference type="Pfam" id="PF00018">
    <property type="entry name" value="SH3_1"/>
    <property type="match status" value="1"/>
</dbReference>
<keyword evidence="4" id="KW-1003">Cell membrane</keyword>
<feature type="domain" description="SH3" evidence="12">
    <location>
        <begin position="230"/>
        <end position="287"/>
    </location>
</feature>
<dbReference type="GO" id="GO:0005886">
    <property type="term" value="C:plasma membrane"/>
    <property type="evidence" value="ECO:0007669"/>
    <property type="project" value="UniProtKB-SubCell"/>
</dbReference>
<evidence type="ECO:0000256" key="3">
    <source>
        <dbReference type="ARBA" id="ARBA00022443"/>
    </source>
</evidence>
<dbReference type="OMA" id="NIVWIFY"/>
<evidence type="ECO:0000256" key="4">
    <source>
        <dbReference type="ARBA" id="ARBA00022475"/>
    </source>
</evidence>
<dbReference type="EMBL" id="LT552933">
    <property type="protein sequence ID" value="SAL99649.1"/>
    <property type="molecule type" value="Genomic_DNA"/>
</dbReference>
<keyword evidence="6 11" id="KW-1133">Transmembrane helix</keyword>
<dbReference type="InterPro" id="IPR036028">
    <property type="entry name" value="SH3-like_dom_sf"/>
</dbReference>
<evidence type="ECO:0000313" key="13">
    <source>
        <dbReference type="EMBL" id="SAL99649.1"/>
    </source>
</evidence>
<evidence type="ECO:0000313" key="14">
    <source>
        <dbReference type="Proteomes" id="UP000078561"/>
    </source>
</evidence>
<feature type="compositionally biased region" description="Polar residues" evidence="10">
    <location>
        <begin position="211"/>
        <end position="225"/>
    </location>
</feature>
<comment type="subcellular location">
    <subcellularLocation>
        <location evidence="1">Cell membrane</location>
        <topology evidence="1">Multi-pass membrane protein</topology>
    </subcellularLocation>
</comment>
<feature type="transmembrane region" description="Helical" evidence="11">
    <location>
        <begin position="120"/>
        <end position="141"/>
    </location>
</feature>
<name>A0A168N239_ABSGL</name>
<evidence type="ECO:0000256" key="10">
    <source>
        <dbReference type="SAM" id="MobiDB-lite"/>
    </source>
</evidence>
<feature type="transmembrane region" description="Helical" evidence="11">
    <location>
        <begin position="78"/>
        <end position="100"/>
    </location>
</feature>
<keyword evidence="14" id="KW-1185">Reference proteome</keyword>
<reference evidence="13" key="1">
    <citation type="submission" date="2016-04" db="EMBL/GenBank/DDBJ databases">
        <authorList>
            <person name="Evans L.H."/>
            <person name="Alamgir A."/>
            <person name="Owens N."/>
            <person name="Weber N.D."/>
            <person name="Virtaneva K."/>
            <person name="Barbian K."/>
            <person name="Babar A."/>
            <person name="Rosenke K."/>
        </authorList>
    </citation>
    <scope>NUCLEOTIDE SEQUENCE [LARGE SCALE GENOMIC DNA]</scope>
    <source>
        <strain evidence="13">CBS 101.48</strain>
    </source>
</reference>